<feature type="compositionally biased region" description="Basic and acidic residues" evidence="1">
    <location>
        <begin position="258"/>
        <end position="269"/>
    </location>
</feature>
<gene>
    <name evidence="2" type="ORF">GCM10025864_06790</name>
</gene>
<accession>A0ABQ6HZG7</accession>
<reference evidence="3" key="1">
    <citation type="journal article" date="2019" name="Int. J. Syst. Evol. Microbiol.">
        <title>The Global Catalogue of Microorganisms (GCM) 10K type strain sequencing project: providing services to taxonomists for standard genome sequencing and annotation.</title>
        <authorList>
            <consortium name="The Broad Institute Genomics Platform"/>
            <consortium name="The Broad Institute Genome Sequencing Center for Infectious Disease"/>
            <person name="Wu L."/>
            <person name="Ma J."/>
        </authorList>
    </citation>
    <scope>NUCLEOTIDE SEQUENCE [LARGE SCALE GENOMIC DNA]</scope>
    <source>
        <strain evidence="3">NBRC 106348</strain>
    </source>
</reference>
<name>A0ABQ6HZG7_9MICO</name>
<comment type="caution">
    <text evidence="2">The sequence shown here is derived from an EMBL/GenBank/DDBJ whole genome shotgun (WGS) entry which is preliminary data.</text>
</comment>
<protein>
    <submittedName>
        <fullName evidence="2">Uncharacterized protein</fullName>
    </submittedName>
</protein>
<evidence type="ECO:0000313" key="2">
    <source>
        <dbReference type="EMBL" id="GMA22920.1"/>
    </source>
</evidence>
<feature type="region of interest" description="Disordered" evidence="1">
    <location>
        <begin position="120"/>
        <end position="141"/>
    </location>
</feature>
<proteinExistence type="predicted"/>
<feature type="compositionally biased region" description="Basic and acidic residues" evidence="1">
    <location>
        <begin position="130"/>
        <end position="141"/>
    </location>
</feature>
<feature type="region of interest" description="Disordered" evidence="1">
    <location>
        <begin position="1"/>
        <end position="35"/>
    </location>
</feature>
<dbReference type="Proteomes" id="UP001157091">
    <property type="component" value="Unassembled WGS sequence"/>
</dbReference>
<evidence type="ECO:0000313" key="3">
    <source>
        <dbReference type="Proteomes" id="UP001157091"/>
    </source>
</evidence>
<feature type="region of interest" description="Disordered" evidence="1">
    <location>
        <begin position="239"/>
        <end position="269"/>
    </location>
</feature>
<keyword evidence="3" id="KW-1185">Reference proteome</keyword>
<sequence>MHAHRPRALRRAQRGEGRGRRVALGGRYRVDAGPGEQVAEEALAARPHEDRQTECLEHVEVGEERPVVHTGLREAEAWVEHDLAGVHPRPDEGVDACGELVADVEDHVVVVGVGVHDVGVPAPVHDDEDGARVRDDPRHRGVREPARHVVHDPGSGLEGTLGDTRPCGVDAHGRACGRERLDHRQDPAQLLGLVDPDGARAGGLAAHVEQVRAVREQLVPVGDRRVRLEPLAPVRERVRRHVDHAQHERAVQRRQRGRQRETRGGRVEH</sequence>
<dbReference type="EMBL" id="BSUK01000001">
    <property type="protein sequence ID" value="GMA22920.1"/>
    <property type="molecule type" value="Genomic_DNA"/>
</dbReference>
<feature type="compositionally biased region" description="Basic residues" evidence="1">
    <location>
        <begin position="1"/>
        <end position="12"/>
    </location>
</feature>
<organism evidence="2 3">
    <name type="scientific">Luteimicrobium album</name>
    <dbReference type="NCBI Taxonomy" id="1054550"/>
    <lineage>
        <taxon>Bacteria</taxon>
        <taxon>Bacillati</taxon>
        <taxon>Actinomycetota</taxon>
        <taxon>Actinomycetes</taxon>
        <taxon>Micrococcales</taxon>
        <taxon>Luteimicrobium</taxon>
    </lineage>
</organism>
<evidence type="ECO:0000256" key="1">
    <source>
        <dbReference type="SAM" id="MobiDB-lite"/>
    </source>
</evidence>